<dbReference type="EMBL" id="JARBHB010000016">
    <property type="protein sequence ID" value="KAJ8866264.1"/>
    <property type="molecule type" value="Genomic_DNA"/>
</dbReference>
<dbReference type="Proteomes" id="UP001159363">
    <property type="component" value="Chromosome 15"/>
</dbReference>
<name>A0ABQ9G5D7_9NEOP</name>
<accession>A0ABQ9G5D7</accession>
<protein>
    <submittedName>
        <fullName evidence="2">Uncharacterized protein</fullName>
    </submittedName>
</protein>
<evidence type="ECO:0000313" key="2">
    <source>
        <dbReference type="EMBL" id="KAJ8866264.1"/>
    </source>
</evidence>
<feature type="compositionally biased region" description="Polar residues" evidence="1">
    <location>
        <begin position="15"/>
        <end position="24"/>
    </location>
</feature>
<feature type="region of interest" description="Disordered" evidence="1">
    <location>
        <begin position="1"/>
        <end position="49"/>
    </location>
</feature>
<comment type="caution">
    <text evidence="2">The sequence shown here is derived from an EMBL/GenBank/DDBJ whole genome shotgun (WGS) entry which is preliminary data.</text>
</comment>
<organism evidence="2 3">
    <name type="scientific">Dryococelus australis</name>
    <dbReference type="NCBI Taxonomy" id="614101"/>
    <lineage>
        <taxon>Eukaryota</taxon>
        <taxon>Metazoa</taxon>
        <taxon>Ecdysozoa</taxon>
        <taxon>Arthropoda</taxon>
        <taxon>Hexapoda</taxon>
        <taxon>Insecta</taxon>
        <taxon>Pterygota</taxon>
        <taxon>Neoptera</taxon>
        <taxon>Polyneoptera</taxon>
        <taxon>Phasmatodea</taxon>
        <taxon>Verophasmatodea</taxon>
        <taxon>Anareolatae</taxon>
        <taxon>Phasmatidae</taxon>
        <taxon>Eurycanthinae</taxon>
        <taxon>Dryococelus</taxon>
    </lineage>
</organism>
<evidence type="ECO:0000256" key="1">
    <source>
        <dbReference type="SAM" id="MobiDB-lite"/>
    </source>
</evidence>
<sequence length="215" mass="24128">MHHADETRDEVRYISDSSTQQTTAAELRGRSLSPPSLAYSGPGRNLDKRANTAENHSICVSSTAHDWVGGSHRRFACSGMTRFFHYSATAADPPASGRLDHLQQLLEKSAKKNHPCREGHGNQRPTQLLRQHLQRSILPPGEPVNKDQPFRRAVIVCLDFAPLQQVARPRYDVNTVCKFRALPIMVILLYVHRSQHGAAVVYWLDYASPTKANRV</sequence>
<evidence type="ECO:0000313" key="3">
    <source>
        <dbReference type="Proteomes" id="UP001159363"/>
    </source>
</evidence>
<gene>
    <name evidence="2" type="ORF">PR048_032107</name>
</gene>
<keyword evidence="3" id="KW-1185">Reference proteome</keyword>
<feature type="compositionally biased region" description="Basic and acidic residues" evidence="1">
    <location>
        <begin position="1"/>
        <end position="13"/>
    </location>
</feature>
<proteinExistence type="predicted"/>
<reference evidence="2 3" key="1">
    <citation type="submission" date="2023-02" db="EMBL/GenBank/DDBJ databases">
        <title>LHISI_Scaffold_Assembly.</title>
        <authorList>
            <person name="Stuart O.P."/>
            <person name="Cleave R."/>
            <person name="Magrath M.J.L."/>
            <person name="Mikheyev A.S."/>
        </authorList>
    </citation>
    <scope>NUCLEOTIDE SEQUENCE [LARGE SCALE GENOMIC DNA]</scope>
    <source>
        <strain evidence="2">Daus_M_001</strain>
        <tissue evidence="2">Leg muscle</tissue>
    </source>
</reference>